<dbReference type="EMBL" id="MFEI01000003">
    <property type="protein sequence ID" value="OGE81751.1"/>
    <property type="molecule type" value="Genomic_DNA"/>
</dbReference>
<dbReference type="GO" id="GO:0043571">
    <property type="term" value="P:maintenance of CRISPR repeat elements"/>
    <property type="evidence" value="ECO:0007669"/>
    <property type="project" value="InterPro"/>
</dbReference>
<keyword evidence="7" id="KW-1133">Transmembrane helix</keyword>
<keyword evidence="5" id="KW-0460">Magnesium</keyword>
<dbReference type="AlphaFoldDB" id="A0A1F5NVS1"/>
<feature type="transmembrane region" description="Helical" evidence="7">
    <location>
        <begin position="21"/>
        <end position="43"/>
    </location>
</feature>
<keyword evidence="4" id="KW-0378">Hydrolase</keyword>
<keyword evidence="3 9" id="KW-0255">Endonuclease</keyword>
<name>A0A1F5NVS1_9BACT</name>
<accession>A0A1F5NVS1</accession>
<evidence type="ECO:0000256" key="6">
    <source>
        <dbReference type="ARBA" id="ARBA00023118"/>
    </source>
</evidence>
<evidence type="ECO:0000256" key="2">
    <source>
        <dbReference type="ARBA" id="ARBA00022723"/>
    </source>
</evidence>
<keyword evidence="6" id="KW-0051">Antiviral defense</keyword>
<dbReference type="Gene3D" id="3.30.70.2650">
    <property type="match status" value="1"/>
</dbReference>
<evidence type="ECO:0000259" key="8">
    <source>
        <dbReference type="Pfam" id="PF20803"/>
    </source>
</evidence>
<dbReference type="PANTHER" id="PTHR30319">
    <property type="entry name" value="PHENYLACETIC ACID REGULATOR-RELATED TRANSCRIPTIONAL REPRESSOR"/>
    <property type="match status" value="1"/>
</dbReference>
<keyword evidence="7" id="KW-0812">Transmembrane</keyword>
<keyword evidence="7" id="KW-0472">Membrane</keyword>
<dbReference type="GO" id="GO:0004521">
    <property type="term" value="F:RNA endonuclease activity"/>
    <property type="evidence" value="ECO:0007669"/>
    <property type="project" value="InterPro"/>
</dbReference>
<evidence type="ECO:0000313" key="10">
    <source>
        <dbReference type="Proteomes" id="UP000177912"/>
    </source>
</evidence>
<evidence type="ECO:0000256" key="3">
    <source>
        <dbReference type="ARBA" id="ARBA00022759"/>
    </source>
</evidence>
<dbReference type="SUPFAM" id="SSF143430">
    <property type="entry name" value="TTP0101/SSO1404-like"/>
    <property type="match status" value="1"/>
</dbReference>
<dbReference type="GO" id="GO:0006351">
    <property type="term" value="P:DNA-templated transcription"/>
    <property type="evidence" value="ECO:0007669"/>
    <property type="project" value="TreeGrafter"/>
</dbReference>
<keyword evidence="2" id="KW-0479">Metal-binding</keyword>
<organism evidence="9 10">
    <name type="scientific">Candidatus Doudnabacteria bacterium RIFCSPHIGHO2_01_FULL_43_23</name>
    <dbReference type="NCBI Taxonomy" id="1817822"/>
    <lineage>
        <taxon>Bacteria</taxon>
        <taxon>Candidatus Doudnaibacteriota</taxon>
    </lineage>
</organism>
<reference evidence="9 10" key="1">
    <citation type="journal article" date="2016" name="Nat. Commun.">
        <title>Thousands of microbial genomes shed light on interconnected biogeochemical processes in an aquifer system.</title>
        <authorList>
            <person name="Anantharaman K."/>
            <person name="Brown C.T."/>
            <person name="Hug L.A."/>
            <person name="Sharon I."/>
            <person name="Castelle C.J."/>
            <person name="Probst A.J."/>
            <person name="Thomas B.C."/>
            <person name="Singh A."/>
            <person name="Wilkins M.J."/>
            <person name="Karaoz U."/>
            <person name="Brodie E.L."/>
            <person name="Williams K.H."/>
            <person name="Hubbard S.S."/>
            <person name="Banfield J.F."/>
        </authorList>
    </citation>
    <scope>NUCLEOTIDE SEQUENCE [LARGE SCALE GENOMIC DNA]</scope>
</reference>
<evidence type="ECO:0000256" key="4">
    <source>
        <dbReference type="ARBA" id="ARBA00022801"/>
    </source>
</evidence>
<dbReference type="Proteomes" id="UP000177912">
    <property type="component" value="Unassembled WGS sequence"/>
</dbReference>
<dbReference type="NCBIfam" id="TIGR01573">
    <property type="entry name" value="cas2"/>
    <property type="match status" value="1"/>
</dbReference>
<evidence type="ECO:0000313" key="9">
    <source>
        <dbReference type="EMBL" id="OGE81751.1"/>
    </source>
</evidence>
<comment type="caution">
    <text evidence="9">The sequence shown here is derived from an EMBL/GenBank/DDBJ whole genome shotgun (WGS) entry which is preliminary data.</text>
</comment>
<keyword evidence="1" id="KW-0540">Nuclease</keyword>
<evidence type="ECO:0000256" key="1">
    <source>
        <dbReference type="ARBA" id="ARBA00022722"/>
    </source>
</evidence>
<dbReference type="InterPro" id="IPR048846">
    <property type="entry name" value="PaaX-like_central"/>
</dbReference>
<dbReference type="InterPro" id="IPR021127">
    <property type="entry name" value="CRISPR_associated_Cas2"/>
</dbReference>
<proteinExistence type="predicted"/>
<dbReference type="Pfam" id="PF20803">
    <property type="entry name" value="PaaX_M"/>
    <property type="match status" value="1"/>
</dbReference>
<protein>
    <submittedName>
        <fullName evidence="9">CRISPR-associated endonuclease Cas2</fullName>
    </submittedName>
</protein>
<feature type="domain" description="Transcriptional repressor PaaX-like central Cas2-like" evidence="8">
    <location>
        <begin position="102"/>
        <end position="179"/>
    </location>
</feature>
<gene>
    <name evidence="9" type="ORF">A2826_03000</name>
</gene>
<dbReference type="STRING" id="1817822.A2826_03000"/>
<dbReference type="PANTHER" id="PTHR30319:SF1">
    <property type="entry name" value="TRANSCRIPTIONAL REPRESSOR PAAX"/>
    <property type="match status" value="1"/>
</dbReference>
<sequence length="187" mass="22067">MNRKQKKDRRKEVAKIIVKSIGMAALVAGVIIFPGLAHVASWIEKSVNESSPRVRHSYNRMKKRGTIKIVLKDGKFRLLLTKKGQKQFDKYRLEDLKIEKQKVWDNKWRLVMFDIPEAFQASRKSVRDKLITLGFVQVQKSVYLHPYPCREAVEFLRSHYRLRPGELYIFEAKVLEGEKSLRKHFKL</sequence>
<evidence type="ECO:0000256" key="5">
    <source>
        <dbReference type="ARBA" id="ARBA00022842"/>
    </source>
</evidence>
<evidence type="ECO:0000256" key="7">
    <source>
        <dbReference type="SAM" id="Phobius"/>
    </source>
</evidence>